<accession>A0A7Y0FVW6</accession>
<organism evidence="2 3">
    <name type="scientific">Rhizobium terricola</name>
    <dbReference type="NCBI Taxonomy" id="2728849"/>
    <lineage>
        <taxon>Bacteria</taxon>
        <taxon>Pseudomonadati</taxon>
        <taxon>Pseudomonadota</taxon>
        <taxon>Alphaproteobacteria</taxon>
        <taxon>Hyphomicrobiales</taxon>
        <taxon>Rhizobiaceae</taxon>
        <taxon>Rhizobium/Agrobacterium group</taxon>
        <taxon>Rhizobium</taxon>
    </lineage>
</organism>
<protein>
    <submittedName>
        <fullName evidence="2">Uncharacterized protein</fullName>
    </submittedName>
</protein>
<reference evidence="2 3" key="1">
    <citation type="submission" date="2020-04" db="EMBL/GenBank/DDBJ databases">
        <title>Rhizobium sp. S-51 isolated from soil.</title>
        <authorList>
            <person name="Dahal R.H."/>
        </authorList>
    </citation>
    <scope>NUCLEOTIDE SEQUENCE [LARGE SCALE GENOMIC DNA]</scope>
    <source>
        <strain evidence="2 3">S-51</strain>
    </source>
</reference>
<sequence length="193" mass="21217">MRMGRGRLLLLLWAGLLPCAVQAGEGEQKFLYGRALKVGELGWACFTRHYDQPHLDAHPRQNVTAMTVLAYRPDGEGYDESIVNLEFGFRGVSDPVQLSGGCCPEPDGQGVLSCAIECDGGEFTLRRRGDRSVLLDITRDIEMCEDGDSLPGGGLGSDDRRFRLDRTGIEACLTLIWDEEIRGKLIEAARSAN</sequence>
<gene>
    <name evidence="2" type="ORF">HHL25_09045</name>
</gene>
<dbReference type="EMBL" id="JABBGK010000001">
    <property type="protein sequence ID" value="NML74265.1"/>
    <property type="molecule type" value="Genomic_DNA"/>
</dbReference>
<evidence type="ECO:0000313" key="3">
    <source>
        <dbReference type="Proteomes" id="UP000541470"/>
    </source>
</evidence>
<keyword evidence="3" id="KW-1185">Reference proteome</keyword>
<dbReference type="AlphaFoldDB" id="A0A7Y0FVW6"/>
<name>A0A7Y0FVW6_9HYPH</name>
<proteinExistence type="predicted"/>
<keyword evidence="1" id="KW-0732">Signal</keyword>
<dbReference type="RefSeq" id="WP_169589253.1">
    <property type="nucleotide sequence ID" value="NZ_JABBGK010000001.1"/>
</dbReference>
<feature type="signal peptide" evidence="1">
    <location>
        <begin position="1"/>
        <end position="23"/>
    </location>
</feature>
<evidence type="ECO:0000313" key="2">
    <source>
        <dbReference type="EMBL" id="NML74265.1"/>
    </source>
</evidence>
<feature type="chain" id="PRO_5030999347" evidence="1">
    <location>
        <begin position="24"/>
        <end position="193"/>
    </location>
</feature>
<dbReference type="Proteomes" id="UP000541470">
    <property type="component" value="Unassembled WGS sequence"/>
</dbReference>
<evidence type="ECO:0000256" key="1">
    <source>
        <dbReference type="SAM" id="SignalP"/>
    </source>
</evidence>
<comment type="caution">
    <text evidence="2">The sequence shown here is derived from an EMBL/GenBank/DDBJ whole genome shotgun (WGS) entry which is preliminary data.</text>
</comment>